<evidence type="ECO:0000259" key="3">
    <source>
        <dbReference type="PROSITE" id="PS50139"/>
    </source>
</evidence>
<dbReference type="GO" id="GO:0003726">
    <property type="term" value="F:double-stranded RNA adenosine deaminase activity"/>
    <property type="evidence" value="ECO:0007669"/>
    <property type="project" value="InterPro"/>
</dbReference>
<gene>
    <name evidence="4" type="ORF">Cvel_28426</name>
</gene>
<organism evidence="4">
    <name type="scientific">Chromera velia CCMP2878</name>
    <dbReference type="NCBI Taxonomy" id="1169474"/>
    <lineage>
        <taxon>Eukaryota</taxon>
        <taxon>Sar</taxon>
        <taxon>Alveolata</taxon>
        <taxon>Colpodellida</taxon>
        <taxon>Chromeraceae</taxon>
        <taxon>Chromera</taxon>
    </lineage>
</organism>
<feature type="region of interest" description="Disordered" evidence="2">
    <location>
        <begin position="280"/>
        <end position="603"/>
    </location>
</feature>
<dbReference type="InterPro" id="IPR042371">
    <property type="entry name" value="Z_dom"/>
</dbReference>
<feature type="compositionally biased region" description="Low complexity" evidence="2">
    <location>
        <begin position="159"/>
        <end position="172"/>
    </location>
</feature>
<feature type="compositionally biased region" description="Low complexity" evidence="2">
    <location>
        <begin position="527"/>
        <end position="536"/>
    </location>
</feature>
<feature type="compositionally biased region" description="Basic and acidic residues" evidence="2">
    <location>
        <begin position="489"/>
        <end position="499"/>
    </location>
</feature>
<sequence length="603" mass="64048">MAEEPKDLKLCGIPPGWDAATIQGFLSSALCVLADRGENLEAKELERLSSSGGETAEWILRISNADLISSLEKLNKKSGLAARKVFIREKWQQVAKRSQISEEEVLTSSKVFKVVIMPSATPEPDPLPPPPQPLPPLTADPNPFSRLAAHLLTAPDPNPSAGPAAAAAAPAADTNSEEEPISPPAALPQGDDAVPNSKPTTDTEPACAPDEKEQQQKENLIIRENVLDFMRKNSAKPLSTQSIATGTLGKKASKKDINPVLYSLMHQDLIRKVQDKNPPLWVLTAPPGKCSSPQRDRESHSAPAKTSKLTNAKSKTCHSDIAVNPPEGAFIPETRKEGESGKAARRRSTRQRTDGGEAQPRRASESQPDHAAPKPPAQSEIPVSSAEALTKPGVSKKTHASFPEIANKQSQPLPAETAKGKGTQAKPKGRPSKRPPPPPPQAPMQRGNLPTLPASVPTIMAAAKSKPCFRPPSHRLAMPPLSVQGGGRQSEESAEKGKQGDPNSNPETGGEKQKNGKPKSPAGGTGQPPATAASPSDHPPSPSPSPLAAEAPDQHCDSATCGEVGQRACDSPRVGMQKPEGQEKDRGVGKEKETSRRRERKEM</sequence>
<feature type="compositionally biased region" description="Pro residues" evidence="2">
    <location>
        <begin position="121"/>
        <end position="138"/>
    </location>
</feature>
<keyword evidence="1" id="KW-0694">RNA-binding</keyword>
<evidence type="ECO:0000256" key="1">
    <source>
        <dbReference type="ARBA" id="ARBA00022884"/>
    </source>
</evidence>
<dbReference type="InterPro" id="IPR036390">
    <property type="entry name" value="WH_DNA-bd_sf"/>
</dbReference>
<dbReference type="SMART" id="SM00550">
    <property type="entry name" value="Zalpha"/>
    <property type="match status" value="1"/>
</dbReference>
<dbReference type="PROSITE" id="PS50139">
    <property type="entry name" value="Z_BINDING"/>
    <property type="match status" value="1"/>
</dbReference>
<reference evidence="4" key="1">
    <citation type="submission" date="2014-11" db="EMBL/GenBank/DDBJ databases">
        <authorList>
            <person name="Otto D Thomas"/>
            <person name="Naeem Raeece"/>
        </authorList>
    </citation>
    <scope>NUCLEOTIDE SEQUENCE</scope>
</reference>
<accession>A0A0G4HKD3</accession>
<dbReference type="GO" id="GO:0003723">
    <property type="term" value="F:RNA binding"/>
    <property type="evidence" value="ECO:0007669"/>
    <property type="project" value="UniProtKB-KW"/>
</dbReference>
<feature type="region of interest" description="Disordered" evidence="2">
    <location>
        <begin position="121"/>
        <end position="221"/>
    </location>
</feature>
<name>A0A0G4HKD3_9ALVE</name>
<proteinExistence type="predicted"/>
<dbReference type="Pfam" id="PF02295">
    <property type="entry name" value="z-alpha"/>
    <property type="match status" value="1"/>
</dbReference>
<feature type="domain" description="Z-binding" evidence="3">
    <location>
        <begin position="216"/>
        <end position="285"/>
    </location>
</feature>
<evidence type="ECO:0000313" key="4">
    <source>
        <dbReference type="EMBL" id="CEM44555.1"/>
    </source>
</evidence>
<dbReference type="InterPro" id="IPR036388">
    <property type="entry name" value="WH-like_DNA-bd_sf"/>
</dbReference>
<feature type="compositionally biased region" description="Basic and acidic residues" evidence="2">
    <location>
        <begin position="580"/>
        <end position="603"/>
    </location>
</feature>
<dbReference type="VEuPathDB" id="CryptoDB:Cvel_28426"/>
<feature type="compositionally biased region" description="Basic and acidic residues" evidence="2">
    <location>
        <begin position="333"/>
        <end position="342"/>
    </location>
</feature>
<feature type="compositionally biased region" description="Basic and acidic residues" evidence="2">
    <location>
        <begin position="351"/>
        <end position="372"/>
    </location>
</feature>
<dbReference type="AlphaFoldDB" id="A0A0G4HKD3"/>
<protein>
    <recommendedName>
        <fullName evidence="3">Z-binding domain-containing protein</fullName>
    </recommendedName>
</protein>
<evidence type="ECO:0000256" key="2">
    <source>
        <dbReference type="SAM" id="MobiDB-lite"/>
    </source>
</evidence>
<dbReference type="SUPFAM" id="SSF46785">
    <property type="entry name" value="Winged helix' DNA-binding domain"/>
    <property type="match status" value="1"/>
</dbReference>
<dbReference type="EMBL" id="CDMZ01002957">
    <property type="protein sequence ID" value="CEM44555.1"/>
    <property type="molecule type" value="Genomic_DNA"/>
</dbReference>
<dbReference type="Gene3D" id="1.10.10.10">
    <property type="entry name" value="Winged helix-like DNA-binding domain superfamily/Winged helix DNA-binding domain"/>
    <property type="match status" value="1"/>
</dbReference>